<keyword evidence="1" id="KW-1133">Transmembrane helix</keyword>
<evidence type="ECO:0000313" key="2">
    <source>
        <dbReference type="EMBL" id="AAX24168.1"/>
    </source>
</evidence>
<dbReference type="EMBL" id="AY928777">
    <property type="protein sequence ID" value="AAX24168.1"/>
    <property type="molecule type" value="Genomic_DNA"/>
</dbReference>
<gene>
    <name evidence="2" type="primary">orf80+</name>
</gene>
<keyword evidence="1" id="KW-0812">Transmembrane</keyword>
<reference evidence="2" key="1">
    <citation type="journal article" date="2005" name="Proc. Natl. Acad. Sci. U.S.A.">
        <title>Integrons in Xanthomonas: a source of species genome diversity.</title>
        <authorList>
            <person name="Gillings M.R."/>
            <person name="Holley M.P."/>
            <person name="Stokes H.W."/>
            <person name="Holmes A.J."/>
        </authorList>
    </citation>
    <scope>NUCLEOTIDE SEQUENCE</scope>
    <source>
        <strain evidence="2">DAR34876</strain>
    </source>
</reference>
<feature type="transmembrane region" description="Helical" evidence="1">
    <location>
        <begin position="20"/>
        <end position="48"/>
    </location>
</feature>
<accession>Q5BMV5</accession>
<proteinExistence type="predicted"/>
<feature type="non-terminal residue" evidence="2">
    <location>
        <position position="77"/>
    </location>
</feature>
<keyword evidence="1" id="KW-0472">Membrane</keyword>
<sequence>MLSALETRVPPPILLLSLAVIVWALPGWACSFVCIAIGVSLVVLGLSLNMWPKTLFRYAGTTVNPLHPERSFASRGR</sequence>
<organism evidence="2">
    <name type="scientific">Xanthomonas axonopodis pv. axonopodis</name>
    <dbReference type="NCBI Taxonomy" id="316581"/>
    <lineage>
        <taxon>Bacteria</taxon>
        <taxon>Pseudomonadati</taxon>
        <taxon>Pseudomonadota</taxon>
        <taxon>Gammaproteobacteria</taxon>
        <taxon>Lysobacterales</taxon>
        <taxon>Lysobacteraceae</taxon>
        <taxon>Xanthomonas</taxon>
    </lineage>
</organism>
<name>Q5BMV5_9XANT</name>
<protein>
    <submittedName>
        <fullName evidence="2">Uncharacterized protein orf80+</fullName>
    </submittedName>
</protein>
<evidence type="ECO:0000256" key="1">
    <source>
        <dbReference type="SAM" id="Phobius"/>
    </source>
</evidence>
<dbReference type="AlphaFoldDB" id="Q5BMV5"/>